<dbReference type="EMBL" id="NCKW01016734">
    <property type="protein sequence ID" value="POM60827.1"/>
    <property type="molecule type" value="Genomic_DNA"/>
</dbReference>
<name>A0A2P4X5J7_9STRA</name>
<gene>
    <name evidence="1" type="ORF">PHPALM_30264</name>
</gene>
<comment type="caution">
    <text evidence="1">The sequence shown here is derived from an EMBL/GenBank/DDBJ whole genome shotgun (WGS) entry which is preliminary data.</text>
</comment>
<dbReference type="SUPFAM" id="SSF81296">
    <property type="entry name" value="E set domains"/>
    <property type="match status" value="1"/>
</dbReference>
<organism evidence="1 2">
    <name type="scientific">Phytophthora palmivora</name>
    <dbReference type="NCBI Taxonomy" id="4796"/>
    <lineage>
        <taxon>Eukaryota</taxon>
        <taxon>Sar</taxon>
        <taxon>Stramenopiles</taxon>
        <taxon>Oomycota</taxon>
        <taxon>Peronosporomycetes</taxon>
        <taxon>Peronosporales</taxon>
        <taxon>Peronosporaceae</taxon>
        <taxon>Phytophthora</taxon>
    </lineage>
</organism>
<evidence type="ECO:0000313" key="1">
    <source>
        <dbReference type="EMBL" id="POM60827.1"/>
    </source>
</evidence>
<evidence type="ECO:0000313" key="2">
    <source>
        <dbReference type="Proteomes" id="UP000237271"/>
    </source>
</evidence>
<dbReference type="InterPro" id="IPR014756">
    <property type="entry name" value="Ig_E-set"/>
</dbReference>
<reference evidence="1 2" key="1">
    <citation type="journal article" date="2017" name="Genome Biol. Evol.">
        <title>Phytophthora megakarya and P. palmivora, closely related causal agents of cacao black pod rot, underwent increases in genome sizes and gene numbers by different mechanisms.</title>
        <authorList>
            <person name="Ali S.S."/>
            <person name="Shao J."/>
            <person name="Lary D.J."/>
            <person name="Kronmiller B."/>
            <person name="Shen D."/>
            <person name="Strem M.D."/>
            <person name="Amoako-Attah I."/>
            <person name="Akrofi A.Y."/>
            <person name="Begoude B.A."/>
            <person name="Ten Hoopen G.M."/>
            <person name="Coulibaly K."/>
            <person name="Kebe B.I."/>
            <person name="Melnick R.L."/>
            <person name="Guiltinan M.J."/>
            <person name="Tyler B.M."/>
            <person name="Meinhardt L.W."/>
            <person name="Bailey B.A."/>
        </authorList>
    </citation>
    <scope>NUCLEOTIDE SEQUENCE [LARGE SCALE GENOMIC DNA]</scope>
    <source>
        <strain evidence="2">sbr112.9</strain>
    </source>
</reference>
<evidence type="ECO:0008006" key="3">
    <source>
        <dbReference type="Google" id="ProtNLM"/>
    </source>
</evidence>
<dbReference type="Proteomes" id="UP000237271">
    <property type="component" value="Unassembled WGS sequence"/>
</dbReference>
<sequence length="198" mass="21622">MDLACHIEQDSTSAIVNSESTMECALPPKIPGNYTLGITCAAGTELLGMFPVEYTNPPHIEYSTPDTVPAGGVFIVDVFGANLVHDDLIFCVFGSSIKRVQTTFISSSHVRCSTRRNWMAGKVLLTVILETLDGHIELLHQSPFTFVDTIPESTKLIPDFGSVVGGYPVSVALNTSWKSFENRCFQMIQKRCGVTCRG</sequence>
<dbReference type="AlphaFoldDB" id="A0A2P4X5J7"/>
<accession>A0A2P4X5J7</accession>
<proteinExistence type="predicted"/>
<keyword evidence="2" id="KW-1185">Reference proteome</keyword>
<protein>
    <recommendedName>
        <fullName evidence="3">IPT/TIG domain-containing protein</fullName>
    </recommendedName>
</protein>
<dbReference type="Gene3D" id="2.60.40.10">
    <property type="entry name" value="Immunoglobulins"/>
    <property type="match status" value="1"/>
</dbReference>
<dbReference type="OrthoDB" id="122343at2759"/>
<dbReference type="InterPro" id="IPR013783">
    <property type="entry name" value="Ig-like_fold"/>
</dbReference>